<dbReference type="EMBL" id="DS547097">
    <property type="protein sequence ID" value="EDR10421.1"/>
    <property type="molecule type" value="Genomic_DNA"/>
</dbReference>
<dbReference type="RefSeq" id="XP_001878871.1">
    <property type="nucleotide sequence ID" value="XM_001878836.1"/>
</dbReference>
<proteinExistence type="predicted"/>
<evidence type="ECO:0000313" key="2">
    <source>
        <dbReference type="EMBL" id="EDR10421.1"/>
    </source>
</evidence>
<evidence type="ECO:0000256" key="1">
    <source>
        <dbReference type="SAM" id="MobiDB-lite"/>
    </source>
</evidence>
<dbReference type="InParanoid" id="B0D4Y2"/>
<dbReference type="KEGG" id="lbc:LACBIDRAFT_317335"/>
<dbReference type="AlphaFoldDB" id="B0D4Y2"/>
<evidence type="ECO:0000313" key="3">
    <source>
        <dbReference type="Proteomes" id="UP000001194"/>
    </source>
</evidence>
<feature type="region of interest" description="Disordered" evidence="1">
    <location>
        <begin position="1"/>
        <end position="21"/>
    </location>
</feature>
<reference evidence="2 3" key="1">
    <citation type="journal article" date="2008" name="Nature">
        <title>The genome of Laccaria bicolor provides insights into mycorrhizal symbiosis.</title>
        <authorList>
            <person name="Martin F."/>
            <person name="Aerts A."/>
            <person name="Ahren D."/>
            <person name="Brun A."/>
            <person name="Danchin E.G.J."/>
            <person name="Duchaussoy F."/>
            <person name="Gibon J."/>
            <person name="Kohler A."/>
            <person name="Lindquist E."/>
            <person name="Pereda V."/>
            <person name="Salamov A."/>
            <person name="Shapiro H.J."/>
            <person name="Wuyts J."/>
            <person name="Blaudez D."/>
            <person name="Buee M."/>
            <person name="Brokstein P."/>
            <person name="Canbaeck B."/>
            <person name="Cohen D."/>
            <person name="Courty P.E."/>
            <person name="Coutinho P.M."/>
            <person name="Delaruelle C."/>
            <person name="Detter J.C."/>
            <person name="Deveau A."/>
            <person name="DiFazio S."/>
            <person name="Duplessis S."/>
            <person name="Fraissinet-Tachet L."/>
            <person name="Lucic E."/>
            <person name="Frey-Klett P."/>
            <person name="Fourrey C."/>
            <person name="Feussner I."/>
            <person name="Gay G."/>
            <person name="Grimwood J."/>
            <person name="Hoegger P.J."/>
            <person name="Jain P."/>
            <person name="Kilaru S."/>
            <person name="Labbe J."/>
            <person name="Lin Y.C."/>
            <person name="Legue V."/>
            <person name="Le Tacon F."/>
            <person name="Marmeisse R."/>
            <person name="Melayah D."/>
            <person name="Montanini B."/>
            <person name="Muratet M."/>
            <person name="Nehls U."/>
            <person name="Niculita-Hirzel H."/>
            <person name="Oudot-Le Secq M.P."/>
            <person name="Peter M."/>
            <person name="Quesneville H."/>
            <person name="Rajashekar B."/>
            <person name="Reich M."/>
            <person name="Rouhier N."/>
            <person name="Schmutz J."/>
            <person name="Yin T."/>
            <person name="Chalot M."/>
            <person name="Henrissat B."/>
            <person name="Kuees U."/>
            <person name="Lucas S."/>
            <person name="Van de Peer Y."/>
            <person name="Podila G.K."/>
            <person name="Polle A."/>
            <person name="Pukkila P.J."/>
            <person name="Richardson P.M."/>
            <person name="Rouze P."/>
            <person name="Sanders I.R."/>
            <person name="Stajich J.E."/>
            <person name="Tunlid A."/>
            <person name="Tuskan G."/>
            <person name="Grigoriev I.V."/>
        </authorList>
    </citation>
    <scope>NUCLEOTIDE SEQUENCE [LARGE SCALE GENOMIC DNA]</scope>
    <source>
        <strain evidence="3">S238N-H82 / ATCC MYA-4686</strain>
    </source>
</reference>
<keyword evidence="3" id="KW-1185">Reference proteome</keyword>
<sequence length="57" mass="6147">MQHIEKQSNYPAHVNGCPSKRRFRAGLDGGMIAMGVPPPVHEGISRGLGINGTRGHR</sequence>
<protein>
    <submittedName>
        <fullName evidence="2">Predicted protein</fullName>
    </submittedName>
</protein>
<dbReference type="Proteomes" id="UP000001194">
    <property type="component" value="Unassembled WGS sequence"/>
</dbReference>
<organism evidence="3">
    <name type="scientific">Laccaria bicolor (strain S238N-H82 / ATCC MYA-4686)</name>
    <name type="common">Bicoloured deceiver</name>
    <name type="synonym">Laccaria laccata var. bicolor</name>
    <dbReference type="NCBI Taxonomy" id="486041"/>
    <lineage>
        <taxon>Eukaryota</taxon>
        <taxon>Fungi</taxon>
        <taxon>Dikarya</taxon>
        <taxon>Basidiomycota</taxon>
        <taxon>Agaricomycotina</taxon>
        <taxon>Agaricomycetes</taxon>
        <taxon>Agaricomycetidae</taxon>
        <taxon>Agaricales</taxon>
        <taxon>Agaricineae</taxon>
        <taxon>Hydnangiaceae</taxon>
        <taxon>Laccaria</taxon>
    </lineage>
</organism>
<name>B0D4Y2_LACBS</name>
<gene>
    <name evidence="2" type="ORF">LACBIDRAFT_317335</name>
</gene>
<accession>B0D4Y2</accession>
<feature type="region of interest" description="Disordered" evidence="1">
    <location>
        <begin position="36"/>
        <end position="57"/>
    </location>
</feature>
<dbReference type="GeneID" id="6074370"/>
<dbReference type="HOGENOM" id="CLU_2996868_0_0_1"/>